<keyword evidence="3" id="KW-0804">Transcription</keyword>
<dbReference type="InterPro" id="IPR002577">
    <property type="entry name" value="HTH_HxlR"/>
</dbReference>
<feature type="compositionally biased region" description="Low complexity" evidence="4">
    <location>
        <begin position="180"/>
        <end position="193"/>
    </location>
</feature>
<accession>A0A261UYT3</accession>
<keyword evidence="2" id="KW-0238">DNA-binding</keyword>
<gene>
    <name evidence="6" type="ORF">CAL28_01490</name>
</gene>
<proteinExistence type="predicted"/>
<dbReference type="InterPro" id="IPR036390">
    <property type="entry name" value="WH_DNA-bd_sf"/>
</dbReference>
<dbReference type="PROSITE" id="PS51118">
    <property type="entry name" value="HTH_HXLR"/>
    <property type="match status" value="1"/>
</dbReference>
<dbReference type="AlphaFoldDB" id="A0A261UYT3"/>
<dbReference type="OrthoDB" id="9807069at2"/>
<keyword evidence="7" id="KW-1185">Reference proteome</keyword>
<keyword evidence="1" id="KW-0805">Transcription regulation</keyword>
<name>A0A261UYT3_9BORD</name>
<dbReference type="RefSeq" id="WP_094839651.1">
    <property type="nucleotide sequence ID" value="NZ_NEVS01000001.1"/>
</dbReference>
<evidence type="ECO:0000256" key="2">
    <source>
        <dbReference type="ARBA" id="ARBA00023125"/>
    </source>
</evidence>
<protein>
    <recommendedName>
        <fullName evidence="5">HTH hxlR-type domain-containing protein</fullName>
    </recommendedName>
</protein>
<evidence type="ECO:0000313" key="7">
    <source>
        <dbReference type="Proteomes" id="UP000215767"/>
    </source>
</evidence>
<evidence type="ECO:0000256" key="3">
    <source>
        <dbReference type="ARBA" id="ARBA00023163"/>
    </source>
</evidence>
<evidence type="ECO:0000259" key="5">
    <source>
        <dbReference type="PROSITE" id="PS51118"/>
    </source>
</evidence>
<evidence type="ECO:0000256" key="1">
    <source>
        <dbReference type="ARBA" id="ARBA00023015"/>
    </source>
</evidence>
<dbReference type="Pfam" id="PF01638">
    <property type="entry name" value="HxlR"/>
    <property type="match status" value="1"/>
</dbReference>
<feature type="domain" description="HTH hxlR-type" evidence="5">
    <location>
        <begin position="11"/>
        <end position="108"/>
    </location>
</feature>
<dbReference type="Gene3D" id="1.10.10.10">
    <property type="entry name" value="Winged helix-like DNA-binding domain superfamily/Winged helix DNA-binding domain"/>
    <property type="match status" value="1"/>
</dbReference>
<comment type="caution">
    <text evidence="6">The sequence shown here is derived from an EMBL/GenBank/DDBJ whole genome shotgun (WGS) entry which is preliminary data.</text>
</comment>
<dbReference type="Proteomes" id="UP000215767">
    <property type="component" value="Unassembled WGS sequence"/>
</dbReference>
<feature type="region of interest" description="Disordered" evidence="4">
    <location>
        <begin position="165"/>
        <end position="193"/>
    </location>
</feature>
<dbReference type="InterPro" id="IPR036388">
    <property type="entry name" value="WH-like_DNA-bd_sf"/>
</dbReference>
<sequence length="193" mass="21609">MTPTDFAEMPCPIARSLARVGERWTMLILRDAFQGMTRFDEFRKSLDIAPNILTRRLAELVRLGLLEKRVYTRRPTRHEYVPTQMAHDFRPVMMAMMAWGNRYFAPEGPAMMLVARDTGAPVEQRWVDTSTGRTLAPGEYAVVAGPAATPRARYRMEFAARKREGLAPDERFDPEGYDDAAPAASAAAAAVGD</sequence>
<evidence type="ECO:0000313" key="6">
    <source>
        <dbReference type="EMBL" id="OZI66440.1"/>
    </source>
</evidence>
<reference evidence="7" key="1">
    <citation type="submission" date="2017-05" db="EMBL/GenBank/DDBJ databases">
        <title>Complete and WGS of Bordetella genogroups.</title>
        <authorList>
            <person name="Spilker T."/>
            <person name="Lipuma J."/>
        </authorList>
    </citation>
    <scope>NUCLEOTIDE SEQUENCE [LARGE SCALE GENOMIC DNA]</scope>
    <source>
        <strain evidence="7">AU8856</strain>
    </source>
</reference>
<dbReference type="SUPFAM" id="SSF46785">
    <property type="entry name" value="Winged helix' DNA-binding domain"/>
    <property type="match status" value="1"/>
</dbReference>
<dbReference type="GO" id="GO:0003677">
    <property type="term" value="F:DNA binding"/>
    <property type="evidence" value="ECO:0007669"/>
    <property type="project" value="UniProtKB-KW"/>
</dbReference>
<feature type="compositionally biased region" description="Basic and acidic residues" evidence="4">
    <location>
        <begin position="165"/>
        <end position="174"/>
    </location>
</feature>
<evidence type="ECO:0000256" key="4">
    <source>
        <dbReference type="SAM" id="MobiDB-lite"/>
    </source>
</evidence>
<dbReference type="PANTHER" id="PTHR33204">
    <property type="entry name" value="TRANSCRIPTIONAL REGULATOR, MARR FAMILY"/>
    <property type="match status" value="1"/>
</dbReference>
<dbReference type="EMBL" id="NEVS01000001">
    <property type="protein sequence ID" value="OZI66440.1"/>
    <property type="molecule type" value="Genomic_DNA"/>
</dbReference>
<organism evidence="6 7">
    <name type="scientific">Bordetella genomosp. 11</name>
    <dbReference type="NCBI Taxonomy" id="1416808"/>
    <lineage>
        <taxon>Bacteria</taxon>
        <taxon>Pseudomonadati</taxon>
        <taxon>Pseudomonadota</taxon>
        <taxon>Betaproteobacteria</taxon>
        <taxon>Burkholderiales</taxon>
        <taxon>Alcaligenaceae</taxon>
        <taxon>Bordetella</taxon>
    </lineage>
</organism>
<dbReference type="PANTHER" id="PTHR33204:SF17">
    <property type="entry name" value="TRANSCRIPTIONAL REGULATORY PROTEIN"/>
    <property type="match status" value="1"/>
</dbReference>